<feature type="transmembrane region" description="Helical" evidence="1">
    <location>
        <begin position="75"/>
        <end position="92"/>
    </location>
</feature>
<proteinExistence type="predicted"/>
<feature type="transmembrane region" description="Helical" evidence="1">
    <location>
        <begin position="135"/>
        <end position="155"/>
    </location>
</feature>
<accession>A0ABT4YVP4</accession>
<keyword evidence="1" id="KW-1133">Transmembrane helix</keyword>
<evidence type="ECO:0000313" key="2">
    <source>
        <dbReference type="EMBL" id="MDB1125598.1"/>
    </source>
</evidence>
<evidence type="ECO:0000313" key="3">
    <source>
        <dbReference type="Proteomes" id="UP001210678"/>
    </source>
</evidence>
<protein>
    <submittedName>
        <fullName evidence="2">DUF2878 domain-containing protein</fullName>
    </submittedName>
</protein>
<comment type="caution">
    <text evidence="2">The sequence shown here is derived from an EMBL/GenBank/DDBJ whole genome shotgun (WGS) entry which is preliminary data.</text>
</comment>
<gene>
    <name evidence="2" type="ORF">PGX00_18820</name>
</gene>
<keyword evidence="1" id="KW-0812">Transmembrane</keyword>
<organism evidence="2 3">
    <name type="scientific">Vibrio algarum</name>
    <dbReference type="NCBI Taxonomy" id="3020714"/>
    <lineage>
        <taxon>Bacteria</taxon>
        <taxon>Pseudomonadati</taxon>
        <taxon>Pseudomonadota</taxon>
        <taxon>Gammaproteobacteria</taxon>
        <taxon>Vibrionales</taxon>
        <taxon>Vibrionaceae</taxon>
        <taxon>Vibrio</taxon>
    </lineage>
</organism>
<dbReference type="Pfam" id="PF11086">
    <property type="entry name" value="DUF2878"/>
    <property type="match status" value="1"/>
</dbReference>
<dbReference type="Proteomes" id="UP001210678">
    <property type="component" value="Unassembled WGS sequence"/>
</dbReference>
<dbReference type="EMBL" id="JAQLOI010000003">
    <property type="protein sequence ID" value="MDB1125598.1"/>
    <property type="molecule type" value="Genomic_DNA"/>
</dbReference>
<feature type="transmembrane region" description="Helical" evidence="1">
    <location>
        <begin position="104"/>
        <end position="123"/>
    </location>
</feature>
<name>A0ABT4YVP4_9VIBR</name>
<sequence length="167" mass="18845">MKLFWVINLVLFQASWLCAAFFTDYANVIMPTLLLVHFVLSPTRRQDLRLLMLVPIGLIADKLQLEMGVFDAGDGFFPVWLLLLWVMFIISLNHSLRWLDNRSVLTLVLVGAIGGASSYWGGIKAGVLVPLMPTSTVLFSLILVWALLLPVFVILKRYVNRPIKVMS</sequence>
<keyword evidence="1" id="KW-0472">Membrane</keyword>
<keyword evidence="3" id="KW-1185">Reference proteome</keyword>
<reference evidence="2 3" key="1">
    <citation type="submission" date="2023-01" db="EMBL/GenBank/DDBJ databases">
        <title>Vibrio sp. KJ40-1 sp.nov, isolated from marine algae.</title>
        <authorList>
            <person name="Butt M."/>
            <person name="Kim J.M.J."/>
            <person name="Jeon C.O.C."/>
        </authorList>
    </citation>
    <scope>NUCLEOTIDE SEQUENCE [LARGE SCALE GENOMIC DNA]</scope>
    <source>
        <strain evidence="2 3">KJ40-1</strain>
    </source>
</reference>
<evidence type="ECO:0000256" key="1">
    <source>
        <dbReference type="SAM" id="Phobius"/>
    </source>
</evidence>
<dbReference type="RefSeq" id="WP_272139462.1">
    <property type="nucleotide sequence ID" value="NZ_JAQLOI010000003.1"/>
</dbReference>
<dbReference type="InterPro" id="IPR021306">
    <property type="entry name" value="DUF2878"/>
</dbReference>